<sequence>MADAGSGHFGDYLIRALSGRVTSSMVTELKNWNEVDLRTRQTGNQAVKANSRDYTSTSGEHNAFQVKPNVSVGGTTGITAIEVSPRFASGIAGSKLVGVKSNPDLKGSSAGTLSSAIRCYEAKFDGGSGRTVDSAYVLDCMTSNAATITNGCFIIGASVAGGGGTGWTGFMRARTSGAGGLVLDPDGMAQDPITAEEEGYLNVYIGTTQYQIPIYAMS</sequence>
<evidence type="ECO:0000313" key="1">
    <source>
        <dbReference type="EMBL" id="KKL52384.1"/>
    </source>
</evidence>
<name>A0A0F9CT48_9ZZZZ</name>
<dbReference type="AlphaFoldDB" id="A0A0F9CT48"/>
<gene>
    <name evidence="1" type="ORF">LCGC14_2285990</name>
</gene>
<comment type="caution">
    <text evidence="1">The sequence shown here is derived from an EMBL/GenBank/DDBJ whole genome shotgun (WGS) entry which is preliminary data.</text>
</comment>
<dbReference type="EMBL" id="LAZR01031913">
    <property type="protein sequence ID" value="KKL52384.1"/>
    <property type="molecule type" value="Genomic_DNA"/>
</dbReference>
<accession>A0A0F9CT48</accession>
<organism evidence="1">
    <name type="scientific">marine sediment metagenome</name>
    <dbReference type="NCBI Taxonomy" id="412755"/>
    <lineage>
        <taxon>unclassified sequences</taxon>
        <taxon>metagenomes</taxon>
        <taxon>ecological metagenomes</taxon>
    </lineage>
</organism>
<proteinExistence type="predicted"/>
<reference evidence="1" key="1">
    <citation type="journal article" date="2015" name="Nature">
        <title>Complex archaea that bridge the gap between prokaryotes and eukaryotes.</title>
        <authorList>
            <person name="Spang A."/>
            <person name="Saw J.H."/>
            <person name="Jorgensen S.L."/>
            <person name="Zaremba-Niedzwiedzka K."/>
            <person name="Martijn J."/>
            <person name="Lind A.E."/>
            <person name="van Eijk R."/>
            <person name="Schleper C."/>
            <person name="Guy L."/>
            <person name="Ettema T.J."/>
        </authorList>
    </citation>
    <scope>NUCLEOTIDE SEQUENCE</scope>
</reference>
<protein>
    <submittedName>
        <fullName evidence="1">Uncharacterized protein</fullName>
    </submittedName>
</protein>